<dbReference type="Gene3D" id="3.90.226.10">
    <property type="entry name" value="2-enoyl-CoA Hydratase, Chain A, domain 1"/>
    <property type="match status" value="1"/>
</dbReference>
<dbReference type="FunFam" id="3.40.50.720:FF:000009">
    <property type="entry name" value="Fatty oxidation complex, alpha subunit"/>
    <property type="match status" value="1"/>
</dbReference>
<dbReference type="Pfam" id="PF02737">
    <property type="entry name" value="3HCDH_N"/>
    <property type="match status" value="1"/>
</dbReference>
<dbReference type="PANTHER" id="PTHR23309">
    <property type="entry name" value="3-HYDROXYACYL-COA DEHYROGENASE"/>
    <property type="match status" value="1"/>
</dbReference>
<evidence type="ECO:0000256" key="2">
    <source>
        <dbReference type="ARBA" id="ARBA00005005"/>
    </source>
</evidence>
<dbReference type="InterPro" id="IPR006176">
    <property type="entry name" value="3-OHacyl-CoA_DH_NAD-bd"/>
</dbReference>
<evidence type="ECO:0000256" key="6">
    <source>
        <dbReference type="ARBA" id="ARBA00023002"/>
    </source>
</evidence>
<dbReference type="AlphaFoldDB" id="A0A9P1GCJ4"/>
<name>A0A9P1GCJ4_9DINO</name>
<dbReference type="OrthoDB" id="414146at2759"/>
<dbReference type="PROSITE" id="PS00166">
    <property type="entry name" value="ENOYL_COA_HYDRATASE"/>
    <property type="match status" value="1"/>
</dbReference>
<dbReference type="InterPro" id="IPR001753">
    <property type="entry name" value="Enoyl-CoA_hydra/iso"/>
</dbReference>
<keyword evidence="18" id="KW-1185">Reference proteome</keyword>
<dbReference type="EMBL" id="CAMXCT010004445">
    <property type="protein sequence ID" value="CAI4009026.1"/>
    <property type="molecule type" value="Genomic_DNA"/>
</dbReference>
<keyword evidence="6" id="KW-0560">Oxidoreductase</keyword>
<dbReference type="Proteomes" id="UP001152797">
    <property type="component" value="Unassembled WGS sequence"/>
</dbReference>
<keyword evidence="8" id="KW-0443">Lipid metabolism</keyword>
<evidence type="ECO:0000256" key="12">
    <source>
        <dbReference type="ARBA" id="ARBA00023268"/>
    </source>
</evidence>
<dbReference type="Gene3D" id="3.40.50.720">
    <property type="entry name" value="NAD(P)-binding Rossmann-like Domain"/>
    <property type="match status" value="1"/>
</dbReference>
<dbReference type="InterPro" id="IPR029045">
    <property type="entry name" value="ClpP/crotonase-like_dom_sf"/>
</dbReference>
<dbReference type="SUPFAM" id="SSF48179">
    <property type="entry name" value="6-phosphogluconate dehydrogenase C-terminal domain-like"/>
    <property type="match status" value="2"/>
</dbReference>
<dbReference type="InterPro" id="IPR036291">
    <property type="entry name" value="NAD(P)-bd_dom_sf"/>
</dbReference>
<evidence type="ECO:0000313" key="18">
    <source>
        <dbReference type="Proteomes" id="UP001152797"/>
    </source>
</evidence>
<comment type="subunit">
    <text evidence="4">Monomer.</text>
</comment>
<comment type="caution">
    <text evidence="16">The sequence shown here is derived from an EMBL/GenBank/DDBJ whole genome shotgun (WGS) entry which is preliminary data.</text>
</comment>
<comment type="subcellular location">
    <subcellularLocation>
        <location evidence="1">Peroxisome</location>
    </subcellularLocation>
</comment>
<dbReference type="Pfam" id="PF00725">
    <property type="entry name" value="3HCDH"/>
    <property type="match status" value="1"/>
</dbReference>
<dbReference type="Gene3D" id="1.10.1040.50">
    <property type="match status" value="1"/>
</dbReference>
<dbReference type="SUPFAM" id="SSF51735">
    <property type="entry name" value="NAD(P)-binding Rossmann-fold domains"/>
    <property type="match status" value="1"/>
</dbReference>
<keyword evidence="5" id="KW-0276">Fatty acid metabolism</keyword>
<evidence type="ECO:0000256" key="3">
    <source>
        <dbReference type="ARBA" id="ARBA00008750"/>
    </source>
</evidence>
<keyword evidence="10" id="KW-0413">Isomerase</keyword>
<dbReference type="PANTHER" id="PTHR23309:SF49">
    <property type="entry name" value="PEROXISOMAL BIFUNCTIONAL ENZYME"/>
    <property type="match status" value="1"/>
</dbReference>
<dbReference type="EMBL" id="CAMXCT020004445">
    <property type="protein sequence ID" value="CAL1162401.1"/>
    <property type="molecule type" value="Genomic_DNA"/>
</dbReference>
<reference evidence="16" key="1">
    <citation type="submission" date="2022-10" db="EMBL/GenBank/DDBJ databases">
        <authorList>
            <person name="Chen Y."/>
            <person name="Dougan E. K."/>
            <person name="Chan C."/>
            <person name="Rhodes N."/>
            <person name="Thang M."/>
        </authorList>
    </citation>
    <scope>NUCLEOTIDE SEQUENCE</scope>
</reference>
<evidence type="ECO:0000259" key="14">
    <source>
        <dbReference type="Pfam" id="PF00725"/>
    </source>
</evidence>
<dbReference type="GO" id="GO:0003857">
    <property type="term" value="F:(3S)-3-hydroxyacyl-CoA dehydrogenase (NAD+) activity"/>
    <property type="evidence" value="ECO:0007669"/>
    <property type="project" value="TreeGrafter"/>
</dbReference>
<dbReference type="Pfam" id="PF00378">
    <property type="entry name" value="ECH_1"/>
    <property type="match status" value="1"/>
</dbReference>
<dbReference type="InterPro" id="IPR018376">
    <property type="entry name" value="Enoyl-CoA_hyd/isom_CS"/>
</dbReference>
<evidence type="ECO:0000256" key="5">
    <source>
        <dbReference type="ARBA" id="ARBA00022832"/>
    </source>
</evidence>
<evidence type="ECO:0000256" key="11">
    <source>
        <dbReference type="ARBA" id="ARBA00023239"/>
    </source>
</evidence>
<evidence type="ECO:0000313" key="16">
    <source>
        <dbReference type="EMBL" id="CAI4009026.1"/>
    </source>
</evidence>
<evidence type="ECO:0000256" key="9">
    <source>
        <dbReference type="ARBA" id="ARBA00023140"/>
    </source>
</evidence>
<feature type="domain" description="3-hydroxyacyl-CoA dehydrogenase NAD binding" evidence="15">
    <location>
        <begin position="303"/>
        <end position="469"/>
    </location>
</feature>
<comment type="pathway">
    <text evidence="2">Lipid metabolism; fatty acid beta-oxidation.</text>
</comment>
<evidence type="ECO:0000313" key="17">
    <source>
        <dbReference type="EMBL" id="CAL4796338.1"/>
    </source>
</evidence>
<evidence type="ECO:0000256" key="13">
    <source>
        <dbReference type="RuleBase" id="RU003707"/>
    </source>
</evidence>
<keyword evidence="9" id="KW-0576">Peroxisome</keyword>
<dbReference type="SUPFAM" id="SSF52096">
    <property type="entry name" value="ClpP/crotonase"/>
    <property type="match status" value="1"/>
</dbReference>
<dbReference type="GO" id="GO:0070403">
    <property type="term" value="F:NAD+ binding"/>
    <property type="evidence" value="ECO:0007669"/>
    <property type="project" value="InterPro"/>
</dbReference>
<dbReference type="EMBL" id="CAMXCT030004445">
    <property type="protein sequence ID" value="CAL4796338.1"/>
    <property type="molecule type" value="Genomic_DNA"/>
</dbReference>
<comment type="similarity">
    <text evidence="3">In the N-terminal section; belongs to the enoyl-CoA hydratase/isomerase family.</text>
</comment>
<dbReference type="InterPro" id="IPR006108">
    <property type="entry name" value="3HC_DH_C"/>
</dbReference>
<dbReference type="GO" id="GO:0005777">
    <property type="term" value="C:peroxisome"/>
    <property type="evidence" value="ECO:0007669"/>
    <property type="project" value="UniProtKB-SubCell"/>
</dbReference>
<organism evidence="16">
    <name type="scientific">Cladocopium goreaui</name>
    <dbReference type="NCBI Taxonomy" id="2562237"/>
    <lineage>
        <taxon>Eukaryota</taxon>
        <taxon>Sar</taxon>
        <taxon>Alveolata</taxon>
        <taxon>Dinophyceae</taxon>
        <taxon>Suessiales</taxon>
        <taxon>Symbiodiniaceae</taxon>
        <taxon>Cladocopium</taxon>
    </lineage>
</organism>
<evidence type="ECO:0000256" key="8">
    <source>
        <dbReference type="ARBA" id="ARBA00023098"/>
    </source>
</evidence>
<comment type="similarity">
    <text evidence="13">Belongs to the enoyl-CoA hydratase/isomerase family.</text>
</comment>
<dbReference type="CDD" id="cd06558">
    <property type="entry name" value="crotonase-like"/>
    <property type="match status" value="1"/>
</dbReference>
<accession>A0A9P1GCJ4</accession>
<sequence length="787" mass="85629">MPATINVRPDGVGVLTMDSPPVNSLGTELVTSMKQEFPKLVQDPKVKAIVITGKGPMFCGGAEITEFAIMVAMGPEKMKENNPVAALSEMMDMIDASPKTTVAAINGPALGGGCEVSLACHYRVADGKASVGFPEVNLGLLPGAQGTQRLPRVAPLPTAMQMILQGKPLKADAARKNGIIDAVAKKDVIEEAAEWALSHPPAPISKREVHKTNRFMVAAGGLEQGLNTAVNAAPLMIAPRAIIKCFEAACSNKSFREGLQVEMEQFTNLVFSVESAALRHLFLSERLAQKVPGIDEKPAPLKKIGILGAGLMGFLGLKLSTAMCFIQKGVPVVLKDAKQEWLDAGVKKIESMWAGQAKKGRLSKEKFKEYMGPSPAMMDYADFKDVDMVIEAVPEIMDLKKEVAGKTRSYFQMDCLICTNTSGLNIDDIAAVLKDPSRVMGTHFFSPANVMQLLENIRTSKSSTRTLATGRTGINGRFPWDIPKKGATSNFHPYEVFGSTACEGMAMGKLINKKCIMVGNCDGFVGNRMAGIPEPKMVLEEGATVEQIDKAATTFGMAMGPMALGDLVGQELFWKQRKAAGDMNKQTKTYFGPYELTDWLCELGRFGMKTPDPSIKANGRGIFIHRGRDKTVDPEVVAKLDEVRKAKGVTPRPVSDEEIVERLFYPLINEGFKILEEGFVARSSDIDLAYIYGYGFPPSKGGPMFFAENYVGFQKILERLKVYDAQAKERYTKNSAYLPIDYFVPSKLLEACAAKQGTKVFPGQTLIDVVLKDFRKSHDGAGPFSKL</sequence>
<dbReference type="GO" id="GO:0016853">
    <property type="term" value="F:isomerase activity"/>
    <property type="evidence" value="ECO:0007669"/>
    <property type="project" value="UniProtKB-KW"/>
</dbReference>
<dbReference type="GO" id="GO:0004300">
    <property type="term" value="F:enoyl-CoA hydratase activity"/>
    <property type="evidence" value="ECO:0007669"/>
    <property type="project" value="UniProtKB-ARBA"/>
</dbReference>
<evidence type="ECO:0000256" key="4">
    <source>
        <dbReference type="ARBA" id="ARBA00011245"/>
    </source>
</evidence>
<proteinExistence type="inferred from homology"/>
<reference evidence="17 18" key="2">
    <citation type="submission" date="2024-05" db="EMBL/GenBank/DDBJ databases">
        <authorList>
            <person name="Chen Y."/>
            <person name="Shah S."/>
            <person name="Dougan E. K."/>
            <person name="Thang M."/>
            <person name="Chan C."/>
        </authorList>
    </citation>
    <scope>NUCLEOTIDE SEQUENCE [LARGE SCALE GENOMIC DNA]</scope>
</reference>
<keyword evidence="12" id="KW-0511">Multifunctional enzyme</keyword>
<feature type="domain" description="3-hydroxyacyl-CoA dehydrogenase C-terminal" evidence="14">
    <location>
        <begin position="523"/>
        <end position="612"/>
    </location>
</feature>
<evidence type="ECO:0000259" key="15">
    <source>
        <dbReference type="Pfam" id="PF02737"/>
    </source>
</evidence>
<keyword evidence="11" id="KW-0456">Lyase</keyword>
<dbReference type="FunFam" id="1.10.1040.50:FF:000006">
    <property type="entry name" value="Peroxisomal bifunctional enzyme"/>
    <property type="match status" value="1"/>
</dbReference>
<dbReference type="GO" id="GO:0006635">
    <property type="term" value="P:fatty acid beta-oxidation"/>
    <property type="evidence" value="ECO:0007669"/>
    <property type="project" value="TreeGrafter"/>
</dbReference>
<gene>
    <name evidence="16" type="ORF">C1SCF055_LOCUS34407</name>
</gene>
<protein>
    <submittedName>
        <fullName evidence="17">Enoyl-CoA hydratase</fullName>
    </submittedName>
</protein>
<evidence type="ECO:0000256" key="10">
    <source>
        <dbReference type="ARBA" id="ARBA00023235"/>
    </source>
</evidence>
<evidence type="ECO:0000256" key="7">
    <source>
        <dbReference type="ARBA" id="ARBA00023027"/>
    </source>
</evidence>
<dbReference type="InterPro" id="IPR008927">
    <property type="entry name" value="6-PGluconate_DH-like_C_sf"/>
</dbReference>
<keyword evidence="7" id="KW-0520">NAD</keyword>
<evidence type="ECO:0000256" key="1">
    <source>
        <dbReference type="ARBA" id="ARBA00004275"/>
    </source>
</evidence>